<protein>
    <submittedName>
        <fullName evidence="7">Transcriptional regulator, GntR family protein</fullName>
    </submittedName>
</protein>
<proteinExistence type="inferred from homology"/>
<dbReference type="RefSeq" id="WP_005857730.1">
    <property type="nucleotide sequence ID" value="NZ_AAYA01000004.1"/>
</dbReference>
<dbReference type="InterPro" id="IPR036390">
    <property type="entry name" value="WH_DNA-bd_sf"/>
</dbReference>
<evidence type="ECO:0000313" key="7">
    <source>
        <dbReference type="EMBL" id="EBA08855.1"/>
    </source>
</evidence>
<dbReference type="InterPro" id="IPR015424">
    <property type="entry name" value="PyrdxlP-dep_Trfase"/>
</dbReference>
<dbReference type="GO" id="GO:0003677">
    <property type="term" value="F:DNA binding"/>
    <property type="evidence" value="ECO:0007669"/>
    <property type="project" value="UniProtKB-KW"/>
</dbReference>
<evidence type="ECO:0000313" key="8">
    <source>
        <dbReference type="Proteomes" id="UP000005713"/>
    </source>
</evidence>
<comment type="similarity">
    <text evidence="1">In the C-terminal section; belongs to the class-I pyridoxal-phosphate-dependent aminotransferase family.</text>
</comment>
<gene>
    <name evidence="7" type="ORF">SSE37_04395</name>
</gene>
<evidence type="ECO:0000256" key="4">
    <source>
        <dbReference type="ARBA" id="ARBA00023125"/>
    </source>
</evidence>
<dbReference type="Gene3D" id="1.10.10.10">
    <property type="entry name" value="Winged helix-like DNA-binding domain superfamily/Winged helix DNA-binding domain"/>
    <property type="match status" value="1"/>
</dbReference>
<sequence length="463" mass="50982">MDTISDLYGLQDAGPKYRAVAGALKDAIAQGDLGVGDRLPPVRELAWQLKITPGTVARAYTILTDEGLLVAEVGRGTFVADRTRPQPPGPLLSFDETTPDNINLFYSRPPDVGQVALISDGMRRLADKPRHSLMDYPSAEAYAPARRAVLRWLSDAVLGPADEDQIVLSHGGQSGVSLVMQAVLRGPSPVVLVEEVFYPGFRRAAQLARAEVVPVPMDSYGLIPSALDELCKKHDAQVLCTSAEVHNPTGLFTPPERRAEIAKVAARHGLNVLEDDCYRLGPSRAPTYRALLPDLGWYVNSLSKTLAPSLRIGFVVAPPSQARRLRQTAEHGFFGLSEPLAMLVEDLLQRDETYEVTIRAREEIARYVRVAVNVLGRYDLTWNEQVPFLWLRLPQGWRAGSFAQAAEAQGVRIRAAEEFVPRDGFVPHAVRIGVNAQLSLKTFETAISRLRDMLDNPPERMTV</sequence>
<dbReference type="SUPFAM" id="SSF46785">
    <property type="entry name" value="Winged helix' DNA-binding domain"/>
    <property type="match status" value="1"/>
</dbReference>
<evidence type="ECO:0000259" key="6">
    <source>
        <dbReference type="PROSITE" id="PS50949"/>
    </source>
</evidence>
<dbReference type="Gene3D" id="3.90.1150.10">
    <property type="entry name" value="Aspartate Aminotransferase, domain 1"/>
    <property type="match status" value="1"/>
</dbReference>
<dbReference type="GO" id="GO:0003700">
    <property type="term" value="F:DNA-binding transcription factor activity"/>
    <property type="evidence" value="ECO:0007669"/>
    <property type="project" value="InterPro"/>
</dbReference>
<reference evidence="7 8" key="1">
    <citation type="submission" date="2006-06" db="EMBL/GenBank/DDBJ databases">
        <authorList>
            <person name="Moran M.A."/>
            <person name="Ferriera S."/>
            <person name="Johnson J."/>
            <person name="Kravitz S."/>
            <person name="Beeson K."/>
            <person name="Sutton G."/>
            <person name="Rogers Y.-H."/>
            <person name="Friedman R."/>
            <person name="Frazier M."/>
            <person name="Venter J.C."/>
        </authorList>
    </citation>
    <scope>NUCLEOTIDE SEQUENCE [LARGE SCALE GENOMIC DNA]</scope>
    <source>
        <strain evidence="7 8">E-37</strain>
    </source>
</reference>
<dbReference type="InterPro" id="IPR004839">
    <property type="entry name" value="Aminotransferase_I/II_large"/>
</dbReference>
<dbReference type="GO" id="GO:0030170">
    <property type="term" value="F:pyridoxal phosphate binding"/>
    <property type="evidence" value="ECO:0007669"/>
    <property type="project" value="InterPro"/>
</dbReference>
<evidence type="ECO:0000256" key="5">
    <source>
        <dbReference type="ARBA" id="ARBA00023163"/>
    </source>
</evidence>
<dbReference type="PANTHER" id="PTHR46577:SF1">
    <property type="entry name" value="HTH-TYPE TRANSCRIPTIONAL REGULATORY PROTEIN GABR"/>
    <property type="match status" value="1"/>
</dbReference>
<evidence type="ECO:0000256" key="1">
    <source>
        <dbReference type="ARBA" id="ARBA00005384"/>
    </source>
</evidence>
<dbReference type="SUPFAM" id="SSF53383">
    <property type="entry name" value="PLP-dependent transferases"/>
    <property type="match status" value="1"/>
</dbReference>
<accession>A3K1Q9</accession>
<keyword evidence="8" id="KW-1185">Reference proteome</keyword>
<dbReference type="SMART" id="SM00345">
    <property type="entry name" value="HTH_GNTR"/>
    <property type="match status" value="1"/>
</dbReference>
<dbReference type="InterPro" id="IPR015421">
    <property type="entry name" value="PyrdxlP-dep_Trfase_major"/>
</dbReference>
<dbReference type="OrthoDB" id="9804020at2"/>
<evidence type="ECO:0000256" key="2">
    <source>
        <dbReference type="ARBA" id="ARBA00022898"/>
    </source>
</evidence>
<evidence type="ECO:0000256" key="3">
    <source>
        <dbReference type="ARBA" id="ARBA00023015"/>
    </source>
</evidence>
<dbReference type="Proteomes" id="UP000005713">
    <property type="component" value="Unassembled WGS sequence"/>
</dbReference>
<feature type="domain" description="HTH gntR-type" evidence="6">
    <location>
        <begin position="14"/>
        <end position="82"/>
    </location>
</feature>
<dbReference type="CDD" id="cd00609">
    <property type="entry name" value="AAT_like"/>
    <property type="match status" value="1"/>
</dbReference>
<dbReference type="InterPro" id="IPR036388">
    <property type="entry name" value="WH-like_DNA-bd_sf"/>
</dbReference>
<dbReference type="PROSITE" id="PS50949">
    <property type="entry name" value="HTH_GNTR"/>
    <property type="match status" value="1"/>
</dbReference>
<keyword evidence="5" id="KW-0804">Transcription</keyword>
<dbReference type="AlphaFoldDB" id="A3K1Q9"/>
<name>A3K1Q9_SAGS3</name>
<organism evidence="7 8">
    <name type="scientific">Sagittula stellata (strain ATCC 700073 / DSM 11524 / E-37)</name>
    <dbReference type="NCBI Taxonomy" id="388399"/>
    <lineage>
        <taxon>Bacteria</taxon>
        <taxon>Pseudomonadati</taxon>
        <taxon>Pseudomonadota</taxon>
        <taxon>Alphaproteobacteria</taxon>
        <taxon>Rhodobacterales</taxon>
        <taxon>Roseobacteraceae</taxon>
        <taxon>Sagittula</taxon>
    </lineage>
</organism>
<dbReference type="InterPro" id="IPR015422">
    <property type="entry name" value="PyrdxlP-dep_Trfase_small"/>
</dbReference>
<dbReference type="CDD" id="cd07377">
    <property type="entry name" value="WHTH_GntR"/>
    <property type="match status" value="1"/>
</dbReference>
<comment type="caution">
    <text evidence="7">The sequence shown here is derived from an EMBL/GenBank/DDBJ whole genome shotgun (WGS) entry which is preliminary data.</text>
</comment>
<dbReference type="Pfam" id="PF00392">
    <property type="entry name" value="GntR"/>
    <property type="match status" value="1"/>
</dbReference>
<dbReference type="Pfam" id="PF00155">
    <property type="entry name" value="Aminotran_1_2"/>
    <property type="match status" value="1"/>
</dbReference>
<dbReference type="Gene3D" id="3.40.640.10">
    <property type="entry name" value="Type I PLP-dependent aspartate aminotransferase-like (Major domain)"/>
    <property type="match status" value="1"/>
</dbReference>
<keyword evidence="3" id="KW-0805">Transcription regulation</keyword>
<dbReference type="eggNOG" id="COG1167">
    <property type="taxonomic scope" value="Bacteria"/>
</dbReference>
<keyword evidence="4" id="KW-0238">DNA-binding</keyword>
<dbReference type="PANTHER" id="PTHR46577">
    <property type="entry name" value="HTH-TYPE TRANSCRIPTIONAL REGULATORY PROTEIN GABR"/>
    <property type="match status" value="1"/>
</dbReference>
<dbReference type="InterPro" id="IPR000524">
    <property type="entry name" value="Tscrpt_reg_HTH_GntR"/>
</dbReference>
<dbReference type="EMBL" id="AAYA01000004">
    <property type="protein sequence ID" value="EBA08855.1"/>
    <property type="molecule type" value="Genomic_DNA"/>
</dbReference>
<keyword evidence="2" id="KW-0663">Pyridoxal phosphate</keyword>
<dbReference type="InterPro" id="IPR051446">
    <property type="entry name" value="HTH_trans_reg/aminotransferase"/>
</dbReference>